<proteinExistence type="predicted"/>
<keyword evidence="3" id="KW-1185">Reference proteome</keyword>
<dbReference type="Proteomes" id="UP000247591">
    <property type="component" value="Unassembled WGS sequence"/>
</dbReference>
<reference evidence="2 3" key="1">
    <citation type="submission" date="2018-06" db="EMBL/GenBank/DDBJ databases">
        <title>Genomic Encyclopedia of Type Strains, Phase IV (KMG-IV): sequencing the most valuable type-strain genomes for metagenomic binning, comparative biology and taxonomic classification.</title>
        <authorList>
            <person name="Goeker M."/>
        </authorList>
    </citation>
    <scope>NUCLEOTIDE SEQUENCE [LARGE SCALE GENOMIC DNA]</scope>
    <source>
        <strain evidence="2 3">DSM 45521</strain>
    </source>
</reference>
<evidence type="ECO:0008006" key="4">
    <source>
        <dbReference type="Google" id="ProtNLM"/>
    </source>
</evidence>
<sequence>MTAKSYPPDKEPELPVAKKQISSIGDGQVVGAARKTEGVVDNLVDHAQHLQAPAVAKFVNRLRREHPYDSPAQIIERLEHRFLLAVTGSGGAVGAAAAFPGIGTIASFASLGAETVFFIEASALLSLAVAEVHGIPITDRERRKALVLTVALGESGLAVVRDSLGAKSGNLARAFGGVIPTPVLKTLNKRLVKTYFKKYTLQKLPLAFGKLLPAGFGAVIGGVGNRALGKIIVNNSRKVFGPAPMAWPAAGGPPHIVSGGGPQIVSGHDGPMSS</sequence>
<dbReference type="EMBL" id="QJSP01000021">
    <property type="protein sequence ID" value="PYE12614.1"/>
    <property type="molecule type" value="Genomic_DNA"/>
</dbReference>
<protein>
    <recommendedName>
        <fullName evidence="4">EcsC family protein</fullName>
    </recommendedName>
</protein>
<evidence type="ECO:0000313" key="2">
    <source>
        <dbReference type="EMBL" id="PYE12614.1"/>
    </source>
</evidence>
<keyword evidence="1" id="KW-0812">Transmembrane</keyword>
<comment type="caution">
    <text evidence="2">The sequence shown here is derived from an EMBL/GenBank/DDBJ whole genome shotgun (WGS) entry which is preliminary data.</text>
</comment>
<dbReference type="AlphaFoldDB" id="A0A318RBQ9"/>
<evidence type="ECO:0000313" key="3">
    <source>
        <dbReference type="Proteomes" id="UP000247591"/>
    </source>
</evidence>
<evidence type="ECO:0000256" key="1">
    <source>
        <dbReference type="SAM" id="Phobius"/>
    </source>
</evidence>
<accession>A0A318RBQ9</accession>
<feature type="transmembrane region" description="Helical" evidence="1">
    <location>
        <begin position="82"/>
        <end position="109"/>
    </location>
</feature>
<organism evidence="2 3">
    <name type="scientific">Williamsia limnetica</name>
    <dbReference type="NCBI Taxonomy" id="882452"/>
    <lineage>
        <taxon>Bacteria</taxon>
        <taxon>Bacillati</taxon>
        <taxon>Actinomycetota</taxon>
        <taxon>Actinomycetes</taxon>
        <taxon>Mycobacteriales</taxon>
        <taxon>Nocardiaceae</taxon>
        <taxon>Williamsia</taxon>
    </lineage>
</organism>
<keyword evidence="1" id="KW-1133">Transmembrane helix</keyword>
<name>A0A318RBQ9_WILLI</name>
<gene>
    <name evidence="2" type="ORF">DFR67_12144</name>
</gene>
<feature type="transmembrane region" description="Helical" evidence="1">
    <location>
        <begin position="115"/>
        <end position="135"/>
    </location>
</feature>
<keyword evidence="1" id="KW-0472">Membrane</keyword>